<dbReference type="OrthoDB" id="3503208at2759"/>
<name>S3E1U3_GLAL2</name>
<dbReference type="Proteomes" id="UP000016922">
    <property type="component" value="Unassembled WGS sequence"/>
</dbReference>
<dbReference type="OMA" id="YHFMLGP"/>
<dbReference type="InterPro" id="IPR010296">
    <property type="entry name" value="DUF899_thioredox"/>
</dbReference>
<dbReference type="Pfam" id="PF05988">
    <property type="entry name" value="DUF899"/>
    <property type="match status" value="1"/>
</dbReference>
<reference evidence="1 2" key="1">
    <citation type="journal article" date="2013" name="BMC Genomics">
        <title>Genomics-driven discovery of the pneumocandin biosynthetic gene cluster in the fungus Glarea lozoyensis.</title>
        <authorList>
            <person name="Chen L."/>
            <person name="Yue Q."/>
            <person name="Zhang X."/>
            <person name="Xiang M."/>
            <person name="Wang C."/>
            <person name="Li S."/>
            <person name="Che Y."/>
            <person name="Ortiz-Lopez F.J."/>
            <person name="Bills G.F."/>
            <person name="Liu X."/>
            <person name="An Z."/>
        </authorList>
    </citation>
    <scope>NUCLEOTIDE SEQUENCE [LARGE SCALE GENOMIC DNA]</scope>
    <source>
        <strain evidence="2">ATCC 20868 / MF5171</strain>
    </source>
</reference>
<evidence type="ECO:0000313" key="1">
    <source>
        <dbReference type="EMBL" id="EPE32453.1"/>
    </source>
</evidence>
<dbReference type="KEGG" id="glz:GLAREA_07586"/>
<dbReference type="InterPro" id="IPR036249">
    <property type="entry name" value="Thioredoxin-like_sf"/>
</dbReference>
<dbReference type="eggNOG" id="ENOG502S6FI">
    <property type="taxonomic scope" value="Eukaryota"/>
</dbReference>
<sequence>MPGPIVTPSEWLIARKTLLTKEKAALATTLALRHELQTTFPMTLVEKDYTFTTTTGPVSLPYLFHGRKQLIIYHFMLGPDEVNERACVGCSFVADHIPRLGHLNSRDTTLVVVSRAPIERIMAFKTKMGWTFPWVSSLGSEFNYDFQATLDEEVKKPVVFNYKETTGKGERPGLSVFVRREEGVCHSYSTYARGLEGLMGTYALLDWTPGGRRDGGRAMGWMLSGEYEGEGGRGGCACEDRSENVMAKDGGDIDGENEKEA</sequence>
<dbReference type="HOGENOM" id="CLU_066898_2_0_1"/>
<dbReference type="GeneID" id="19466639"/>
<keyword evidence="2" id="KW-1185">Reference proteome</keyword>
<accession>S3E1U3</accession>
<organism evidence="1 2">
    <name type="scientific">Glarea lozoyensis (strain ATCC 20868 / MF5171)</name>
    <dbReference type="NCBI Taxonomy" id="1116229"/>
    <lineage>
        <taxon>Eukaryota</taxon>
        <taxon>Fungi</taxon>
        <taxon>Dikarya</taxon>
        <taxon>Ascomycota</taxon>
        <taxon>Pezizomycotina</taxon>
        <taxon>Leotiomycetes</taxon>
        <taxon>Helotiales</taxon>
        <taxon>Helotiaceae</taxon>
        <taxon>Glarea</taxon>
    </lineage>
</organism>
<proteinExistence type="predicted"/>
<evidence type="ECO:0008006" key="3">
    <source>
        <dbReference type="Google" id="ProtNLM"/>
    </source>
</evidence>
<dbReference type="SUPFAM" id="SSF52833">
    <property type="entry name" value="Thioredoxin-like"/>
    <property type="match status" value="1"/>
</dbReference>
<dbReference type="EMBL" id="KE145359">
    <property type="protein sequence ID" value="EPE32453.1"/>
    <property type="molecule type" value="Genomic_DNA"/>
</dbReference>
<dbReference type="RefSeq" id="XP_008080465.1">
    <property type="nucleotide sequence ID" value="XM_008082274.1"/>
</dbReference>
<evidence type="ECO:0000313" key="2">
    <source>
        <dbReference type="Proteomes" id="UP000016922"/>
    </source>
</evidence>
<protein>
    <recommendedName>
        <fullName evidence="3">DUF899-domain-containing protein</fullName>
    </recommendedName>
</protein>
<dbReference type="AlphaFoldDB" id="S3E1U3"/>
<gene>
    <name evidence="1" type="ORF">GLAREA_07586</name>
</gene>